<organism evidence="6 7">
    <name type="scientific">Paragonimus westermani</name>
    <dbReference type="NCBI Taxonomy" id="34504"/>
    <lineage>
        <taxon>Eukaryota</taxon>
        <taxon>Metazoa</taxon>
        <taxon>Spiralia</taxon>
        <taxon>Lophotrochozoa</taxon>
        <taxon>Platyhelminthes</taxon>
        <taxon>Trematoda</taxon>
        <taxon>Digenea</taxon>
        <taxon>Plagiorchiida</taxon>
        <taxon>Troglotremata</taxon>
        <taxon>Troglotrematidae</taxon>
        <taxon>Paragonimus</taxon>
    </lineage>
</organism>
<protein>
    <submittedName>
        <fullName evidence="6">Uncharacterized protein</fullName>
    </submittedName>
</protein>
<keyword evidence="2" id="KW-0813">Transport</keyword>
<evidence type="ECO:0000313" key="6">
    <source>
        <dbReference type="EMBL" id="KAA3680847.1"/>
    </source>
</evidence>
<dbReference type="InterPro" id="IPR037272">
    <property type="entry name" value="SNS_sf"/>
</dbReference>
<evidence type="ECO:0000256" key="1">
    <source>
        <dbReference type="ARBA" id="ARBA00004141"/>
    </source>
</evidence>
<evidence type="ECO:0000256" key="3">
    <source>
        <dbReference type="ARBA" id="ARBA00022692"/>
    </source>
</evidence>
<dbReference type="PROSITE" id="PS50267">
    <property type="entry name" value="NA_NEUROTRAN_SYMP_3"/>
    <property type="match status" value="1"/>
</dbReference>
<dbReference type="EMBL" id="QNGE01000338">
    <property type="protein sequence ID" value="KAA3680847.1"/>
    <property type="molecule type" value="Genomic_DNA"/>
</dbReference>
<dbReference type="InterPro" id="IPR000175">
    <property type="entry name" value="Na/ntran_symport"/>
</dbReference>
<dbReference type="SUPFAM" id="SSF161070">
    <property type="entry name" value="SNF-like"/>
    <property type="match status" value="1"/>
</dbReference>
<evidence type="ECO:0000256" key="2">
    <source>
        <dbReference type="ARBA" id="ARBA00022448"/>
    </source>
</evidence>
<comment type="caution">
    <text evidence="6">The sequence shown here is derived from an EMBL/GenBank/DDBJ whole genome shotgun (WGS) entry which is preliminary data.</text>
</comment>
<evidence type="ECO:0000313" key="7">
    <source>
        <dbReference type="Proteomes" id="UP000324629"/>
    </source>
</evidence>
<reference evidence="6 7" key="1">
    <citation type="journal article" date="2019" name="Gigascience">
        <title>Whole-genome sequence of the oriental lung fluke Paragonimus westermani.</title>
        <authorList>
            <person name="Oey H."/>
            <person name="Zakrzewski M."/>
            <person name="Narain K."/>
            <person name="Devi K.R."/>
            <person name="Agatsuma T."/>
            <person name="Nawaratna S."/>
            <person name="Gobert G.N."/>
            <person name="Jones M.K."/>
            <person name="Ragan M.A."/>
            <person name="McManus D.P."/>
            <person name="Krause L."/>
        </authorList>
    </citation>
    <scope>NUCLEOTIDE SEQUENCE [LARGE SCALE GENOMIC DNA]</scope>
    <source>
        <strain evidence="6 7">IND2009</strain>
    </source>
</reference>
<keyword evidence="5" id="KW-0472">Membrane</keyword>
<keyword evidence="3" id="KW-0812">Transmembrane</keyword>
<keyword evidence="4" id="KW-1133">Transmembrane helix</keyword>
<name>A0A5J4NYP3_9TREM</name>
<dbReference type="GO" id="GO:0016020">
    <property type="term" value="C:membrane"/>
    <property type="evidence" value="ECO:0007669"/>
    <property type="project" value="UniProtKB-SubCell"/>
</dbReference>
<dbReference type="AlphaFoldDB" id="A0A5J4NYP3"/>
<sequence length="95" mass="10629">MPSIEIRVEDQERSMFKSKMGTAFSCLGGAVGTGNIWRFPRILASQSYSKGELKLAEMFVVIKCAHWSSTEKTTPIAHIRSPLLNLKLLDSRCNL</sequence>
<evidence type="ECO:0000256" key="5">
    <source>
        <dbReference type="ARBA" id="ARBA00023136"/>
    </source>
</evidence>
<keyword evidence="7" id="KW-1185">Reference proteome</keyword>
<accession>A0A5J4NYP3</accession>
<evidence type="ECO:0000256" key="4">
    <source>
        <dbReference type="ARBA" id="ARBA00022989"/>
    </source>
</evidence>
<dbReference type="Proteomes" id="UP000324629">
    <property type="component" value="Unassembled WGS sequence"/>
</dbReference>
<proteinExistence type="predicted"/>
<gene>
    <name evidence="6" type="ORF">DEA37_0009748</name>
</gene>
<comment type="subcellular location">
    <subcellularLocation>
        <location evidence="1">Membrane</location>
        <topology evidence="1">Multi-pass membrane protein</topology>
    </subcellularLocation>
</comment>